<evidence type="ECO:0000313" key="3">
    <source>
        <dbReference type="EMBL" id="SDR86665.1"/>
    </source>
</evidence>
<reference evidence="4" key="1">
    <citation type="submission" date="2016-10" db="EMBL/GenBank/DDBJ databases">
        <authorList>
            <person name="Varghese N."/>
            <person name="Submissions S."/>
        </authorList>
    </citation>
    <scope>NUCLEOTIDE SEQUENCE [LARGE SCALE GENOMIC DNA]</scope>
    <source>
        <strain evidence="4">JCM 14963</strain>
    </source>
</reference>
<protein>
    <submittedName>
        <fullName evidence="3">Uncharacterized protein</fullName>
    </submittedName>
</protein>
<dbReference type="AlphaFoldDB" id="A0A1H1MJW0"/>
<gene>
    <name evidence="3" type="ORF">SAMN05216271_0605</name>
</gene>
<evidence type="ECO:0000313" key="4">
    <source>
        <dbReference type="Proteomes" id="UP000243413"/>
    </source>
</evidence>
<dbReference type="Pfam" id="PF20432">
    <property type="entry name" value="Xre-like-HTH"/>
    <property type="match status" value="1"/>
</dbReference>
<dbReference type="EMBL" id="LT629763">
    <property type="protein sequence ID" value="SDR86665.1"/>
    <property type="molecule type" value="Genomic_DNA"/>
</dbReference>
<sequence length="137" mass="15107">MGITMLTLTAAAPEKTTSATGLRAAVAILDKWGATGEQGEAILRVSHSTYARAKRKDGLAAINLDRDQLTRVSFVLNIHAALRTVFDNPENLYGFMRMPNHNPFFLGRSPLEVMGSGDIVAVYETFRRIDVLRGSQW</sequence>
<evidence type="ECO:0000259" key="2">
    <source>
        <dbReference type="Pfam" id="PF20432"/>
    </source>
</evidence>
<dbReference type="Proteomes" id="UP000243413">
    <property type="component" value="Chromosome I"/>
</dbReference>
<dbReference type="GO" id="GO:0003677">
    <property type="term" value="F:DNA binding"/>
    <property type="evidence" value="ECO:0007669"/>
    <property type="project" value="InterPro"/>
</dbReference>
<feature type="domain" description="Antitoxin Xre/MbcA/ParS-like toxin-binding" evidence="1">
    <location>
        <begin position="81"/>
        <end position="125"/>
    </location>
</feature>
<dbReference type="InterPro" id="IPR024467">
    <property type="entry name" value="Xre/MbcA/ParS-like_toxin-bd"/>
</dbReference>
<feature type="domain" description="Antitoxin Xre-like helix-turn-helix" evidence="2">
    <location>
        <begin position="16"/>
        <end position="76"/>
    </location>
</feature>
<accession>A0A1H1MJW0</accession>
<organism evidence="3 4">
    <name type="scientific">Halopseudomonas sabulinigri</name>
    <dbReference type="NCBI Taxonomy" id="472181"/>
    <lineage>
        <taxon>Bacteria</taxon>
        <taxon>Pseudomonadati</taxon>
        <taxon>Pseudomonadota</taxon>
        <taxon>Gammaproteobacteria</taxon>
        <taxon>Pseudomonadales</taxon>
        <taxon>Pseudomonadaceae</taxon>
        <taxon>Halopseudomonas</taxon>
    </lineage>
</organism>
<name>A0A1H1MJW0_9GAMM</name>
<evidence type="ECO:0000259" key="1">
    <source>
        <dbReference type="Pfam" id="PF09722"/>
    </source>
</evidence>
<dbReference type="Pfam" id="PF09722">
    <property type="entry name" value="Xre_MbcA_ParS_C"/>
    <property type="match status" value="1"/>
</dbReference>
<proteinExistence type="predicted"/>
<dbReference type="STRING" id="472181.SAMN05216271_0605"/>
<dbReference type="InterPro" id="IPR046847">
    <property type="entry name" value="Xre-like_HTH"/>
</dbReference>